<comment type="caution">
    <text evidence="3">The sequence shown here is derived from an EMBL/GenBank/DDBJ whole genome shotgun (WGS) entry which is preliminary data.</text>
</comment>
<organism evidence="3 4">
    <name type="scientific">Actinomadura rudentiformis</name>
    <dbReference type="NCBI Taxonomy" id="359158"/>
    <lineage>
        <taxon>Bacteria</taxon>
        <taxon>Bacillati</taxon>
        <taxon>Actinomycetota</taxon>
        <taxon>Actinomycetes</taxon>
        <taxon>Streptosporangiales</taxon>
        <taxon>Thermomonosporaceae</taxon>
        <taxon>Actinomadura</taxon>
    </lineage>
</organism>
<evidence type="ECO:0000259" key="2">
    <source>
        <dbReference type="Pfam" id="PF04235"/>
    </source>
</evidence>
<feature type="transmembrane region" description="Helical" evidence="1">
    <location>
        <begin position="168"/>
        <end position="189"/>
    </location>
</feature>
<dbReference type="EMBL" id="WBMT01000002">
    <property type="protein sequence ID" value="KAB2351852.1"/>
    <property type="molecule type" value="Genomic_DNA"/>
</dbReference>
<dbReference type="OrthoDB" id="9807744at2"/>
<keyword evidence="4" id="KW-1185">Reference proteome</keyword>
<evidence type="ECO:0000313" key="4">
    <source>
        <dbReference type="Proteomes" id="UP000468735"/>
    </source>
</evidence>
<dbReference type="InterPro" id="IPR007349">
    <property type="entry name" value="DUF418"/>
</dbReference>
<dbReference type="InterPro" id="IPR052529">
    <property type="entry name" value="Bact_Transport_Assoc"/>
</dbReference>
<reference evidence="3 4" key="1">
    <citation type="submission" date="2019-09" db="EMBL/GenBank/DDBJ databases">
        <title>Actinomadura physcomitrii sp. nov., a novel actinomycete isolated from moss [Physcomitrium sphaericum (Ludw) Fuernr].</title>
        <authorList>
            <person name="Zhuang X."/>
            <person name="Liu C."/>
        </authorList>
    </citation>
    <scope>NUCLEOTIDE SEQUENCE [LARGE SCALE GENOMIC DNA]</scope>
    <source>
        <strain evidence="3 4">HMC1</strain>
    </source>
</reference>
<evidence type="ECO:0000313" key="3">
    <source>
        <dbReference type="EMBL" id="KAB2351852.1"/>
    </source>
</evidence>
<feature type="transmembrane region" description="Helical" evidence="1">
    <location>
        <begin position="44"/>
        <end position="64"/>
    </location>
</feature>
<proteinExistence type="predicted"/>
<feature type="transmembrane region" description="Helical" evidence="1">
    <location>
        <begin position="101"/>
        <end position="117"/>
    </location>
</feature>
<accession>A0A6H9ZC17</accession>
<feature type="transmembrane region" description="Helical" evidence="1">
    <location>
        <begin position="76"/>
        <end position="95"/>
    </location>
</feature>
<keyword evidence="1" id="KW-0812">Transmembrane</keyword>
<gene>
    <name evidence="3" type="ORF">F8566_03630</name>
</gene>
<dbReference type="PANTHER" id="PTHR30590:SF3">
    <property type="entry name" value="HYPOTHETICAL MEMBRANE SPANNING PROTEIN"/>
    <property type="match status" value="1"/>
</dbReference>
<feature type="transmembrane region" description="Helical" evidence="1">
    <location>
        <begin position="195"/>
        <end position="215"/>
    </location>
</feature>
<keyword evidence="1" id="KW-1133">Transmembrane helix</keyword>
<dbReference type="Proteomes" id="UP000468735">
    <property type="component" value="Unassembled WGS sequence"/>
</dbReference>
<dbReference type="Pfam" id="PF04235">
    <property type="entry name" value="DUF418"/>
    <property type="match status" value="1"/>
</dbReference>
<evidence type="ECO:0000256" key="1">
    <source>
        <dbReference type="SAM" id="Phobius"/>
    </source>
</evidence>
<keyword evidence="1" id="KW-0472">Membrane</keyword>
<protein>
    <submittedName>
        <fullName evidence="3">DUF418 domain-containing protein</fullName>
    </submittedName>
</protein>
<dbReference type="PANTHER" id="PTHR30590">
    <property type="entry name" value="INNER MEMBRANE PROTEIN"/>
    <property type="match status" value="1"/>
</dbReference>
<name>A0A6H9ZC17_9ACTN</name>
<feature type="transmembrane region" description="Helical" evidence="1">
    <location>
        <begin position="12"/>
        <end position="32"/>
    </location>
</feature>
<sequence>MRGPGRRVREIDALRGLALCGILPVNIAGMTGQPVHEQLYDTVLHQRFFPIFAFLFGVGFALFLRAASAQTDHPKLVMLARLGFLLPIGLAHQMVQPGEVLLPYAIVGVLVLLPASFLPRSLVLGTGATATAAALAFAEGGIELIPGLFLLGLATVDYGVLDHLERHPIGAAFVASVVVAVPLNVWQLTAEPPRIPAVAGVVTATAYATGLLLALRTRARAALGYALEPLGRMALTNYLSATIMILAAGRTLPLVPLTLAILLVQVTASRWWLGRFAYGPAEWAWRSLTWWRLRPFSGPCGGGPCPRCPPSCTSSRATRPSRTTA</sequence>
<dbReference type="AlphaFoldDB" id="A0A6H9ZC17"/>
<feature type="domain" description="DUF418" evidence="2">
    <location>
        <begin position="196"/>
        <end position="292"/>
    </location>
</feature>